<keyword evidence="2" id="KW-0812">Transmembrane</keyword>
<dbReference type="Gene3D" id="1.20.1250.20">
    <property type="entry name" value="MFS general substrate transporter like domains"/>
    <property type="match status" value="2"/>
</dbReference>
<evidence type="ECO:0008006" key="5">
    <source>
        <dbReference type="Google" id="ProtNLM"/>
    </source>
</evidence>
<feature type="transmembrane region" description="Helical" evidence="2">
    <location>
        <begin position="178"/>
        <end position="199"/>
    </location>
</feature>
<dbReference type="OrthoDB" id="2213137at2759"/>
<dbReference type="InterPro" id="IPR050327">
    <property type="entry name" value="Proton-linked_MCT"/>
</dbReference>
<keyword evidence="2" id="KW-0472">Membrane</keyword>
<feature type="transmembrane region" description="Helical" evidence="2">
    <location>
        <begin position="337"/>
        <end position="359"/>
    </location>
</feature>
<feature type="transmembrane region" description="Helical" evidence="2">
    <location>
        <begin position="455"/>
        <end position="476"/>
    </location>
</feature>
<dbReference type="SUPFAM" id="SSF103473">
    <property type="entry name" value="MFS general substrate transporter"/>
    <property type="match status" value="1"/>
</dbReference>
<feature type="transmembrane region" description="Helical" evidence="2">
    <location>
        <begin position="89"/>
        <end position="110"/>
    </location>
</feature>
<proteinExistence type="predicted"/>
<organism evidence="3 4">
    <name type="scientific">Cyphellophora attinorum</name>
    <dbReference type="NCBI Taxonomy" id="1664694"/>
    <lineage>
        <taxon>Eukaryota</taxon>
        <taxon>Fungi</taxon>
        <taxon>Dikarya</taxon>
        <taxon>Ascomycota</taxon>
        <taxon>Pezizomycotina</taxon>
        <taxon>Eurotiomycetes</taxon>
        <taxon>Chaetothyriomycetidae</taxon>
        <taxon>Chaetothyriales</taxon>
        <taxon>Cyphellophoraceae</taxon>
        <taxon>Cyphellophora</taxon>
    </lineage>
</organism>
<dbReference type="EMBL" id="LFJN01000001">
    <property type="protein sequence ID" value="KPI46023.1"/>
    <property type="molecule type" value="Genomic_DNA"/>
</dbReference>
<feature type="transmembrane region" description="Helical" evidence="2">
    <location>
        <begin position="305"/>
        <end position="325"/>
    </location>
</feature>
<sequence>MSPDNGLQEQLVPDQRAVSDKATCPEAADGAIALNGCGRKTEGQDGGWPAYRVLLAVTVISAVPLGIILSYGVFNAHYQDIYSSADDAVWIGVVSNGITFLLMPPLIYVYTTVCRRQPLIHFVWIGWLVTGISLLGAAFSTTINALVVTQGLLLGLGVLLCESPMLQILNTWFVSKRGLAYGIYWGAGDTLAVGISFLADYLLGSLGTRPTFLIFCGFRLPAAPPPVTVARCSVAFFKHPLFYLLLSASLFHALCFYIPQIYLSTFAIEILALPAYSRPLLTALQNVAAIVGQLSFGWLSDITSLHILVITSSGTCAVAAITLWGCTSLTGTPSSQLAILCIFAIVFGVLSSGMMSLWARMGLCFSSSQQQAGPDDIVDHTQPEDEQHNNKHSVPATSQVNSDCSQLVFGWLNASRGLGILVSGPLSKALLNGHQDRPVSTNSATFGAGRHWQRVVIFVACMMAASAIAGLAAWAIDRRERRGRPRKR</sequence>
<dbReference type="GeneID" id="28734972"/>
<feature type="compositionally biased region" description="Basic and acidic residues" evidence="1">
    <location>
        <begin position="377"/>
        <end position="389"/>
    </location>
</feature>
<feature type="transmembrane region" description="Helical" evidence="2">
    <location>
        <begin position="53"/>
        <end position="74"/>
    </location>
</feature>
<feature type="transmembrane region" description="Helical" evidence="2">
    <location>
        <begin position="241"/>
        <end position="259"/>
    </location>
</feature>
<evidence type="ECO:0000313" key="4">
    <source>
        <dbReference type="Proteomes" id="UP000038010"/>
    </source>
</evidence>
<evidence type="ECO:0000256" key="1">
    <source>
        <dbReference type="SAM" id="MobiDB-lite"/>
    </source>
</evidence>
<feature type="transmembrane region" description="Helical" evidence="2">
    <location>
        <begin position="122"/>
        <end position="139"/>
    </location>
</feature>
<accession>A0A0N1P2R1</accession>
<keyword evidence="2" id="KW-1133">Transmembrane helix</keyword>
<dbReference type="VEuPathDB" id="FungiDB:AB675_307"/>
<dbReference type="AlphaFoldDB" id="A0A0N1P2R1"/>
<evidence type="ECO:0000256" key="2">
    <source>
        <dbReference type="SAM" id="Phobius"/>
    </source>
</evidence>
<keyword evidence="4" id="KW-1185">Reference proteome</keyword>
<comment type="caution">
    <text evidence="3">The sequence shown here is derived from an EMBL/GenBank/DDBJ whole genome shotgun (WGS) entry which is preliminary data.</text>
</comment>
<feature type="transmembrane region" description="Helical" evidence="2">
    <location>
        <begin position="145"/>
        <end position="166"/>
    </location>
</feature>
<feature type="region of interest" description="Disordered" evidence="1">
    <location>
        <begin position="374"/>
        <end position="398"/>
    </location>
</feature>
<dbReference type="PANTHER" id="PTHR11360">
    <property type="entry name" value="MONOCARBOXYLATE TRANSPORTER"/>
    <property type="match status" value="1"/>
</dbReference>
<reference evidence="3 4" key="1">
    <citation type="submission" date="2015-06" db="EMBL/GenBank/DDBJ databases">
        <title>Draft genome of the ant-associated black yeast Phialophora attae CBS 131958.</title>
        <authorList>
            <person name="Moreno L.F."/>
            <person name="Stielow B.J."/>
            <person name="de Hoog S."/>
            <person name="Vicente V.A."/>
            <person name="Weiss V.A."/>
            <person name="de Vries M."/>
            <person name="Cruz L.M."/>
            <person name="Souza E.M."/>
        </authorList>
    </citation>
    <scope>NUCLEOTIDE SEQUENCE [LARGE SCALE GENOMIC DNA]</scope>
    <source>
        <strain evidence="3 4">CBS 131958</strain>
    </source>
</reference>
<dbReference type="RefSeq" id="XP_018005986.1">
    <property type="nucleotide sequence ID" value="XM_018143103.1"/>
</dbReference>
<evidence type="ECO:0000313" key="3">
    <source>
        <dbReference type="EMBL" id="KPI46023.1"/>
    </source>
</evidence>
<protein>
    <recommendedName>
        <fullName evidence="5">MFS general substrate transporter</fullName>
    </recommendedName>
</protein>
<dbReference type="InterPro" id="IPR036259">
    <property type="entry name" value="MFS_trans_sf"/>
</dbReference>
<dbReference type="Proteomes" id="UP000038010">
    <property type="component" value="Unassembled WGS sequence"/>
</dbReference>
<gene>
    <name evidence="3" type="ORF">AB675_307</name>
</gene>
<dbReference type="PANTHER" id="PTHR11360:SF287">
    <property type="entry name" value="MFS MONOCARBOXYLATE TRANSPORTER"/>
    <property type="match status" value="1"/>
</dbReference>
<name>A0A0N1P2R1_9EURO</name>